<dbReference type="EMBL" id="JBHRTS010000011">
    <property type="protein sequence ID" value="MFC3195926.1"/>
    <property type="molecule type" value="Genomic_DNA"/>
</dbReference>
<dbReference type="Pfam" id="PF11456">
    <property type="entry name" value="DUF3019"/>
    <property type="match status" value="1"/>
</dbReference>
<dbReference type="Proteomes" id="UP001595533">
    <property type="component" value="Unassembled WGS sequence"/>
</dbReference>
<sequence length="127" mass="14741">MWQPLLWAQQPDTADQGVKLIIKPHICVAPRGESSCISWIDVFWESDQATDLCLYVSEQDQSLKCWQQQLAGSHRHHVTLINNLDFWLASIQNNTLLARSTVKFAALQPHRKHNRRRNALPWSFQNP</sequence>
<evidence type="ECO:0000313" key="1">
    <source>
        <dbReference type="EMBL" id="MFC3195926.1"/>
    </source>
</evidence>
<proteinExistence type="predicted"/>
<comment type="caution">
    <text evidence="1">The sequence shown here is derived from an EMBL/GenBank/DDBJ whole genome shotgun (WGS) entry which is preliminary data.</text>
</comment>
<organism evidence="1 2">
    <name type="scientific">Marinicella sediminis</name>
    <dbReference type="NCBI Taxonomy" id="1792834"/>
    <lineage>
        <taxon>Bacteria</taxon>
        <taxon>Pseudomonadati</taxon>
        <taxon>Pseudomonadota</taxon>
        <taxon>Gammaproteobacteria</taxon>
        <taxon>Lysobacterales</taxon>
        <taxon>Marinicellaceae</taxon>
        <taxon>Marinicella</taxon>
    </lineage>
</organism>
<accession>A0ABV7JGU6</accession>
<name>A0ABV7JGU6_9GAMM</name>
<dbReference type="RefSeq" id="WP_157893004.1">
    <property type="nucleotide sequence ID" value="NZ_JBHRTS010000011.1"/>
</dbReference>
<gene>
    <name evidence="1" type="ORF">ACFODZ_16850</name>
</gene>
<dbReference type="InterPro" id="IPR021559">
    <property type="entry name" value="DUF3019"/>
</dbReference>
<protein>
    <submittedName>
        <fullName evidence="1">DUF3019 domain-containing protein</fullName>
    </submittedName>
</protein>
<evidence type="ECO:0000313" key="2">
    <source>
        <dbReference type="Proteomes" id="UP001595533"/>
    </source>
</evidence>
<keyword evidence="2" id="KW-1185">Reference proteome</keyword>
<reference evidence="2" key="1">
    <citation type="journal article" date="2019" name="Int. J. Syst. Evol. Microbiol.">
        <title>The Global Catalogue of Microorganisms (GCM) 10K type strain sequencing project: providing services to taxonomists for standard genome sequencing and annotation.</title>
        <authorList>
            <consortium name="The Broad Institute Genomics Platform"/>
            <consortium name="The Broad Institute Genome Sequencing Center for Infectious Disease"/>
            <person name="Wu L."/>
            <person name="Ma J."/>
        </authorList>
    </citation>
    <scope>NUCLEOTIDE SEQUENCE [LARGE SCALE GENOMIC DNA]</scope>
    <source>
        <strain evidence="2">KCTC 42953</strain>
    </source>
</reference>